<dbReference type="PANTHER" id="PTHR32347">
    <property type="entry name" value="EFFLUX SYSTEM COMPONENT YKNX-RELATED"/>
    <property type="match status" value="1"/>
</dbReference>
<dbReference type="Pfam" id="PF25990">
    <property type="entry name" value="Beta-barrel_YknX"/>
    <property type="match status" value="1"/>
</dbReference>
<feature type="domain" description="YknX-like beta-barrel" evidence="7">
    <location>
        <begin position="219"/>
        <end position="303"/>
    </location>
</feature>
<dbReference type="Pfam" id="PF25989">
    <property type="entry name" value="YknX_C"/>
    <property type="match status" value="1"/>
</dbReference>
<evidence type="ECO:0000259" key="7">
    <source>
        <dbReference type="Pfam" id="PF25990"/>
    </source>
</evidence>
<dbReference type="InterPro" id="IPR050465">
    <property type="entry name" value="UPF0194_transport"/>
</dbReference>
<protein>
    <submittedName>
        <fullName evidence="8">ATP-binding cassette transporter-like protein</fullName>
    </submittedName>
</protein>
<dbReference type="Proteomes" id="UP000615455">
    <property type="component" value="Unassembled WGS sequence"/>
</dbReference>
<sequence length="384" mass="43099">MKQKLILTIGILTIAAIISINVVSSKKKSYLSNSPSVKIIHVKKERISDTLIASGVIVQREEEKKYYDETKGQITHWYVFEGQQILKGTALFQYDGEDLKKQKKQLEITGSRLVLQMEQTNKKIKYLNTQFKESVKDSTSLDETISKVAEQKDDLERELKLSELEIQQNDIEKDLLDKKLDQLVVKSTISGIVKKITIPKAGQSELNQQPCINIVSGTFQVRGSISEFDSVYVKAGQQVLVKPKVLSNQVWKGVIKYIELASITNNSTTALDKGSPVTSYPFVVELIDTQDGLQDGYHVALEIHIKEKEGVLTIPNDAVLIQDQKEIVYIVENGKLYKKNIETGFTNDLIKEVTAGVREGDVVVRNPLPGWKDGMDVLTDDTTD</sequence>
<dbReference type="EMBL" id="BMHE01000044">
    <property type="protein sequence ID" value="GGA03510.1"/>
    <property type="molecule type" value="Genomic_DNA"/>
</dbReference>
<dbReference type="Pfam" id="PF25984">
    <property type="entry name" value="BSH_YknX"/>
    <property type="match status" value="1"/>
</dbReference>
<feature type="domain" description="YknX-like C-terminal permuted SH3-like" evidence="6">
    <location>
        <begin position="311"/>
        <end position="377"/>
    </location>
</feature>
<evidence type="ECO:0000256" key="1">
    <source>
        <dbReference type="ARBA" id="ARBA00004196"/>
    </source>
</evidence>
<evidence type="ECO:0000259" key="6">
    <source>
        <dbReference type="Pfam" id="PF25989"/>
    </source>
</evidence>
<evidence type="ECO:0000256" key="3">
    <source>
        <dbReference type="SAM" id="Coils"/>
    </source>
</evidence>
<dbReference type="InterPro" id="IPR058636">
    <property type="entry name" value="Beta-barrel_YknX"/>
</dbReference>
<comment type="caution">
    <text evidence="8">The sequence shown here is derived from an EMBL/GenBank/DDBJ whole genome shotgun (WGS) entry which is preliminary data.</text>
</comment>
<name>A0ABQ1F9R9_9BACL</name>
<evidence type="ECO:0000259" key="4">
    <source>
        <dbReference type="Pfam" id="PF25982"/>
    </source>
</evidence>
<accession>A0ABQ1F9R9</accession>
<gene>
    <name evidence="8" type="ORF">GCM10008018_56890</name>
</gene>
<dbReference type="Gene3D" id="2.40.420.20">
    <property type="match status" value="1"/>
</dbReference>
<feature type="domain" description="YknX-like barrel-sandwich hybrid" evidence="5">
    <location>
        <begin position="64"/>
        <end position="215"/>
    </location>
</feature>
<dbReference type="Gene3D" id="2.40.50.100">
    <property type="match status" value="1"/>
</dbReference>
<proteinExistence type="predicted"/>
<evidence type="ECO:0000313" key="9">
    <source>
        <dbReference type="Proteomes" id="UP000615455"/>
    </source>
</evidence>
<evidence type="ECO:0000259" key="5">
    <source>
        <dbReference type="Pfam" id="PF25984"/>
    </source>
</evidence>
<dbReference type="InterPro" id="IPR058639">
    <property type="entry name" value="BSH_YknX-like"/>
</dbReference>
<keyword evidence="9" id="KW-1185">Reference proteome</keyword>
<dbReference type="InterPro" id="IPR058638">
    <property type="entry name" value="HH_YknX-like"/>
</dbReference>
<comment type="subcellular location">
    <subcellularLocation>
        <location evidence="1">Cell envelope</location>
    </subcellularLocation>
</comment>
<dbReference type="Gene3D" id="2.40.30.170">
    <property type="match status" value="1"/>
</dbReference>
<feature type="domain" description="YknX-like alpha-helical hairpin" evidence="4">
    <location>
        <begin position="97"/>
        <end position="181"/>
    </location>
</feature>
<evidence type="ECO:0000313" key="8">
    <source>
        <dbReference type="EMBL" id="GGA03510.1"/>
    </source>
</evidence>
<dbReference type="InterPro" id="IPR058637">
    <property type="entry name" value="YknX-like_C"/>
</dbReference>
<reference evidence="9" key="1">
    <citation type="journal article" date="2019" name="Int. J. Syst. Evol. Microbiol.">
        <title>The Global Catalogue of Microorganisms (GCM) 10K type strain sequencing project: providing services to taxonomists for standard genome sequencing and annotation.</title>
        <authorList>
            <consortium name="The Broad Institute Genomics Platform"/>
            <consortium name="The Broad Institute Genome Sequencing Center for Infectious Disease"/>
            <person name="Wu L."/>
            <person name="Ma J."/>
        </authorList>
    </citation>
    <scope>NUCLEOTIDE SEQUENCE [LARGE SCALE GENOMIC DNA]</scope>
    <source>
        <strain evidence="9">CGMCC 1.15043</strain>
    </source>
</reference>
<evidence type="ECO:0000256" key="2">
    <source>
        <dbReference type="ARBA" id="ARBA00023054"/>
    </source>
</evidence>
<dbReference type="PANTHER" id="PTHR32347:SF14">
    <property type="entry name" value="EFFLUX SYSTEM COMPONENT YKNX-RELATED"/>
    <property type="match status" value="1"/>
</dbReference>
<feature type="coiled-coil region" evidence="3">
    <location>
        <begin position="138"/>
        <end position="172"/>
    </location>
</feature>
<organism evidence="8 9">
    <name type="scientific">Paenibacillus marchantiophytorum</name>
    <dbReference type="NCBI Taxonomy" id="1619310"/>
    <lineage>
        <taxon>Bacteria</taxon>
        <taxon>Bacillati</taxon>
        <taxon>Bacillota</taxon>
        <taxon>Bacilli</taxon>
        <taxon>Bacillales</taxon>
        <taxon>Paenibacillaceae</taxon>
        <taxon>Paenibacillus</taxon>
    </lineage>
</organism>
<keyword evidence="2 3" id="KW-0175">Coiled coil</keyword>
<dbReference type="RefSeq" id="WP_189018334.1">
    <property type="nucleotide sequence ID" value="NZ_BMHE01000044.1"/>
</dbReference>
<dbReference type="Pfam" id="PF25982">
    <property type="entry name" value="HH_YknX"/>
    <property type="match status" value="1"/>
</dbReference>